<evidence type="ECO:0000313" key="1">
    <source>
        <dbReference type="EMBL" id="KAJ1677127.1"/>
    </source>
</evidence>
<keyword evidence="1" id="KW-0808">Transferase</keyword>
<sequence length="219" mass="25325">MTMHHAEMRLRLPQKPYLSIRDMRKGDEPQVRKLLNRFLKATSDLLPEFQNDDEVSHWFFPKDRVVWTYVVEDPTRPNKLTDFVSFYSLPSSVLKSKGSSDSSQIKAAYLFYYATNPEPEVELTDKDVASSEGSTKKKKTLIKERQIALVKQRLVALVGDALIKARDAGFDVFNCINLLRNELFLEDLKFSKGDGLLYYYLYNWQTRGIDASRIGLVML</sequence>
<comment type="caution">
    <text evidence="1">The sequence shown here is derived from an EMBL/GenBank/DDBJ whole genome shotgun (WGS) entry which is preliminary data.</text>
</comment>
<keyword evidence="1" id="KW-0012">Acyltransferase</keyword>
<reference evidence="1" key="1">
    <citation type="submission" date="2022-06" db="EMBL/GenBank/DDBJ databases">
        <title>Phylogenomic reconstructions and comparative analyses of Kickxellomycotina fungi.</title>
        <authorList>
            <person name="Reynolds N.K."/>
            <person name="Stajich J.E."/>
            <person name="Barry K."/>
            <person name="Grigoriev I.V."/>
            <person name="Crous P."/>
            <person name="Smith M.E."/>
        </authorList>
    </citation>
    <scope>NUCLEOTIDE SEQUENCE</scope>
    <source>
        <strain evidence="1">RSA 2271</strain>
    </source>
</reference>
<dbReference type="EMBL" id="JAMZIH010002939">
    <property type="protein sequence ID" value="KAJ1677127.1"/>
    <property type="molecule type" value="Genomic_DNA"/>
</dbReference>
<dbReference type="EC" id="2.3.1.97" evidence="1"/>
<accession>A0ACC1HPD6</accession>
<name>A0ACC1HPD6_9FUNG</name>
<keyword evidence="2" id="KW-1185">Reference proteome</keyword>
<proteinExistence type="predicted"/>
<protein>
    <submittedName>
        <fullName evidence="1">Glycylpeptide N-tetradecanoyltransferase</fullName>
        <ecNumber evidence="1">2.3.1.97</ecNumber>
    </submittedName>
</protein>
<gene>
    <name evidence="1" type="primary">NMT1_2</name>
    <name evidence="1" type="ORF">EV182_006818</name>
</gene>
<organism evidence="1 2">
    <name type="scientific">Spiromyces aspiralis</name>
    <dbReference type="NCBI Taxonomy" id="68401"/>
    <lineage>
        <taxon>Eukaryota</taxon>
        <taxon>Fungi</taxon>
        <taxon>Fungi incertae sedis</taxon>
        <taxon>Zoopagomycota</taxon>
        <taxon>Kickxellomycotina</taxon>
        <taxon>Kickxellomycetes</taxon>
        <taxon>Kickxellales</taxon>
        <taxon>Kickxellaceae</taxon>
        <taxon>Spiromyces</taxon>
    </lineage>
</organism>
<evidence type="ECO:0000313" key="2">
    <source>
        <dbReference type="Proteomes" id="UP001145114"/>
    </source>
</evidence>
<dbReference type="Proteomes" id="UP001145114">
    <property type="component" value="Unassembled WGS sequence"/>
</dbReference>